<keyword evidence="1" id="KW-0732">Signal</keyword>
<feature type="signal peptide" evidence="1">
    <location>
        <begin position="1"/>
        <end position="19"/>
    </location>
</feature>
<reference evidence="3" key="1">
    <citation type="journal article" date="2018" name="Algal Res.">
        <title>Characterization of plant carbon substrate utilization by Auxenochlorella protothecoides.</title>
        <authorList>
            <person name="Vogler B.W."/>
            <person name="Starkenburg S.R."/>
            <person name="Sudasinghe N."/>
            <person name="Schambach J.Y."/>
            <person name="Rollin J.A."/>
            <person name="Pattathil S."/>
            <person name="Barry A.N."/>
        </authorList>
    </citation>
    <scope>NUCLEOTIDE SEQUENCE [LARGE SCALE GENOMIC DNA]</scope>
    <source>
        <strain evidence="3">UTEX 25</strain>
    </source>
</reference>
<evidence type="ECO:0000313" key="3">
    <source>
        <dbReference type="Proteomes" id="UP000279271"/>
    </source>
</evidence>
<name>A0A3M7L1V7_AUXPR</name>
<dbReference type="Proteomes" id="UP000279271">
    <property type="component" value="Unassembled WGS sequence"/>
</dbReference>
<gene>
    <name evidence="2" type="ORF">APUTEX25_002842</name>
</gene>
<dbReference type="AlphaFoldDB" id="A0A3M7L1V7"/>
<protein>
    <submittedName>
        <fullName evidence="2">Uncharacterized protein</fullName>
    </submittedName>
</protein>
<sequence>MSPKILTIAVLVLAVSASARRELSANDPGPKPTECSGTFTEEWKHDHIECHFCSAQLKCEVHGGTIRSEKVECEYDPGALSRATNFDCPVQNGKAACDFSSIKSKLPGGVSSGWS</sequence>
<organism evidence="2 3">
    <name type="scientific">Auxenochlorella protothecoides</name>
    <name type="common">Green microalga</name>
    <name type="synonym">Chlorella protothecoides</name>
    <dbReference type="NCBI Taxonomy" id="3075"/>
    <lineage>
        <taxon>Eukaryota</taxon>
        <taxon>Viridiplantae</taxon>
        <taxon>Chlorophyta</taxon>
        <taxon>core chlorophytes</taxon>
        <taxon>Trebouxiophyceae</taxon>
        <taxon>Chlorellales</taxon>
        <taxon>Chlorellaceae</taxon>
        <taxon>Auxenochlorella</taxon>
    </lineage>
</organism>
<evidence type="ECO:0000256" key="1">
    <source>
        <dbReference type="SAM" id="SignalP"/>
    </source>
</evidence>
<accession>A0A3M7L1V7</accession>
<evidence type="ECO:0000313" key="2">
    <source>
        <dbReference type="EMBL" id="RMZ56753.1"/>
    </source>
</evidence>
<comment type="caution">
    <text evidence="2">The sequence shown here is derived from an EMBL/GenBank/DDBJ whole genome shotgun (WGS) entry which is preliminary data.</text>
</comment>
<dbReference type="EMBL" id="QOKY01000135">
    <property type="protein sequence ID" value="RMZ56753.1"/>
    <property type="molecule type" value="Genomic_DNA"/>
</dbReference>
<proteinExistence type="predicted"/>
<feature type="chain" id="PRO_5018131637" evidence="1">
    <location>
        <begin position="20"/>
        <end position="115"/>
    </location>
</feature>